<proteinExistence type="predicted"/>
<reference evidence="1" key="1">
    <citation type="submission" date="2021-02" db="EMBL/GenBank/DDBJ databases">
        <authorList>
            <person name="Nowell W R."/>
        </authorList>
    </citation>
    <scope>NUCLEOTIDE SEQUENCE</scope>
</reference>
<dbReference type="EMBL" id="CAJOBA010010577">
    <property type="protein sequence ID" value="CAF3866919.1"/>
    <property type="molecule type" value="Genomic_DNA"/>
</dbReference>
<dbReference type="Proteomes" id="UP000682733">
    <property type="component" value="Unassembled WGS sequence"/>
</dbReference>
<comment type="caution">
    <text evidence="1">The sequence shown here is derived from an EMBL/GenBank/DDBJ whole genome shotgun (WGS) entry which is preliminary data.</text>
</comment>
<sequence>MHGLQRDYVYLLQTSLATDEGRVFGGAKHRERLKELLADCRKRDPSLPSFE</sequence>
<evidence type="ECO:0000313" key="1">
    <source>
        <dbReference type="EMBL" id="CAF3866919.1"/>
    </source>
</evidence>
<dbReference type="AlphaFoldDB" id="A0A8S2KRA3"/>
<gene>
    <name evidence="1" type="ORF">TMI583_LOCUS19502</name>
</gene>
<evidence type="ECO:0000313" key="2">
    <source>
        <dbReference type="Proteomes" id="UP000682733"/>
    </source>
</evidence>
<feature type="non-terminal residue" evidence="1">
    <location>
        <position position="51"/>
    </location>
</feature>
<protein>
    <submittedName>
        <fullName evidence="1">Uncharacterized protein</fullName>
    </submittedName>
</protein>
<name>A0A8S2KRA3_9BILA</name>
<organism evidence="1 2">
    <name type="scientific">Didymodactylos carnosus</name>
    <dbReference type="NCBI Taxonomy" id="1234261"/>
    <lineage>
        <taxon>Eukaryota</taxon>
        <taxon>Metazoa</taxon>
        <taxon>Spiralia</taxon>
        <taxon>Gnathifera</taxon>
        <taxon>Rotifera</taxon>
        <taxon>Eurotatoria</taxon>
        <taxon>Bdelloidea</taxon>
        <taxon>Philodinida</taxon>
        <taxon>Philodinidae</taxon>
        <taxon>Didymodactylos</taxon>
    </lineage>
</organism>
<accession>A0A8S2KRA3</accession>